<dbReference type="AlphaFoldDB" id="A0A6A6P9J0"/>
<evidence type="ECO:0000256" key="5">
    <source>
        <dbReference type="ARBA" id="ARBA00037226"/>
    </source>
</evidence>
<reference evidence="7" key="1">
    <citation type="journal article" date="2020" name="Stud. Mycol.">
        <title>101 Dothideomycetes genomes: a test case for predicting lifestyles and emergence of pathogens.</title>
        <authorList>
            <person name="Haridas S."/>
            <person name="Albert R."/>
            <person name="Binder M."/>
            <person name="Bloem J."/>
            <person name="Labutti K."/>
            <person name="Salamov A."/>
            <person name="Andreopoulos B."/>
            <person name="Baker S."/>
            <person name="Barry K."/>
            <person name="Bills G."/>
            <person name="Bluhm B."/>
            <person name="Cannon C."/>
            <person name="Castanera R."/>
            <person name="Culley D."/>
            <person name="Daum C."/>
            <person name="Ezra D."/>
            <person name="Gonzalez J."/>
            <person name="Henrissat B."/>
            <person name="Kuo A."/>
            <person name="Liang C."/>
            <person name="Lipzen A."/>
            <person name="Lutzoni F."/>
            <person name="Magnuson J."/>
            <person name="Mondo S."/>
            <person name="Nolan M."/>
            <person name="Ohm R."/>
            <person name="Pangilinan J."/>
            <person name="Park H.-J."/>
            <person name="Ramirez L."/>
            <person name="Alfaro M."/>
            <person name="Sun H."/>
            <person name="Tritt A."/>
            <person name="Yoshinaga Y."/>
            <person name="Zwiers L.-H."/>
            <person name="Turgeon B."/>
            <person name="Goodwin S."/>
            <person name="Spatafora J."/>
            <person name="Crous P."/>
            <person name="Grigoriev I."/>
        </authorList>
    </citation>
    <scope>NUCLEOTIDE SEQUENCE</scope>
    <source>
        <strain evidence="7">ATCC 16933</strain>
    </source>
</reference>
<evidence type="ECO:0000256" key="6">
    <source>
        <dbReference type="SAM" id="MobiDB-lite"/>
    </source>
</evidence>
<dbReference type="GO" id="GO:0005762">
    <property type="term" value="C:mitochondrial large ribosomal subunit"/>
    <property type="evidence" value="ECO:0007669"/>
    <property type="project" value="TreeGrafter"/>
</dbReference>
<dbReference type="Proteomes" id="UP000799766">
    <property type="component" value="Unassembled WGS sequence"/>
</dbReference>
<dbReference type="SUPFAM" id="SSF143800">
    <property type="entry name" value="L28p-like"/>
    <property type="match status" value="1"/>
</dbReference>
<organism evidence="7 8">
    <name type="scientific">Lineolata rhizophorae</name>
    <dbReference type="NCBI Taxonomy" id="578093"/>
    <lineage>
        <taxon>Eukaryota</taxon>
        <taxon>Fungi</taxon>
        <taxon>Dikarya</taxon>
        <taxon>Ascomycota</taxon>
        <taxon>Pezizomycotina</taxon>
        <taxon>Dothideomycetes</taxon>
        <taxon>Dothideomycetes incertae sedis</taxon>
        <taxon>Lineolatales</taxon>
        <taxon>Lineolataceae</taxon>
        <taxon>Lineolata</taxon>
    </lineage>
</organism>
<dbReference type="Gene3D" id="2.30.170.40">
    <property type="entry name" value="Ribosomal protein L28/L24"/>
    <property type="match status" value="1"/>
</dbReference>
<keyword evidence="2" id="KW-0689">Ribosomal protein</keyword>
<dbReference type="OrthoDB" id="361870at2759"/>
<evidence type="ECO:0000256" key="3">
    <source>
        <dbReference type="ARBA" id="ARBA00023274"/>
    </source>
</evidence>
<dbReference type="FunFam" id="2.30.170.40:FF:000003">
    <property type="entry name" value="54S ribosomal protein L24"/>
    <property type="match status" value="1"/>
</dbReference>
<dbReference type="InterPro" id="IPR037147">
    <property type="entry name" value="Ribosomal_bL28_sf"/>
</dbReference>
<comment type="function">
    <text evidence="5">Component of the mitochondrial ribosome (mitoribosome), a dedicated translation machinery responsible for the synthesis of mitochondrial genome-encoded proteins, including at least some of the essential transmembrane subunits of the mitochondrial respiratory chain. The mitoribosomes are attached to the mitochondrial inner membrane and translation products are cotranslationally integrated into the membrane.</text>
</comment>
<dbReference type="Pfam" id="PF00830">
    <property type="entry name" value="Ribosomal_L28"/>
    <property type="match status" value="1"/>
</dbReference>
<dbReference type="EMBL" id="MU001673">
    <property type="protein sequence ID" value="KAF2460457.1"/>
    <property type="molecule type" value="Genomic_DNA"/>
</dbReference>
<evidence type="ECO:0000313" key="7">
    <source>
        <dbReference type="EMBL" id="KAF2460457.1"/>
    </source>
</evidence>
<accession>A0A6A6P9J0</accession>
<feature type="region of interest" description="Disordered" evidence="6">
    <location>
        <begin position="204"/>
        <end position="247"/>
    </location>
</feature>
<dbReference type="InterPro" id="IPR026569">
    <property type="entry name" value="Ribosomal_bL28"/>
</dbReference>
<keyword evidence="3" id="KW-0687">Ribonucleoprotein</keyword>
<comment type="similarity">
    <text evidence="1">Belongs to the bacterial ribosomal protein bL28 family.</text>
</comment>
<gene>
    <name evidence="7" type="ORF">BDY21DRAFT_335492</name>
</gene>
<dbReference type="InterPro" id="IPR034704">
    <property type="entry name" value="Ribosomal_bL28/bL31-like_sf"/>
</dbReference>
<keyword evidence="8" id="KW-1185">Reference proteome</keyword>
<dbReference type="PANTHER" id="PTHR13528">
    <property type="entry name" value="39S RIBOSOMAL PROTEIN L28, MITOCHONDRIAL"/>
    <property type="match status" value="1"/>
</dbReference>
<proteinExistence type="inferred from homology"/>
<sequence length="247" mass="29040">MVLPFQPRLLAPIRQSFFHQLPTARAFHNSLFLRREPVTKPFVDLIGTYDIPPYPHGPAKLYKQSNKGLYGGARIQFGNYVSPKWNVKSRRIWRPNLQYKRLWSPSLQRWVRVRLTTRVLRTIDKCGGLDEYLLGDGPRRIKDLGVWGWALRWRIMQTPSIRERFRKQREEMGLPELEEVEFEDIIEGGKTAKFIDHELTQAEERAKRTGEWDEAEEVVGEKDGKQQRMGPRFMEEDAVAEQPRPQA</sequence>
<dbReference type="PANTHER" id="PTHR13528:SF2">
    <property type="entry name" value="LARGE RIBOSOMAL SUBUNIT PROTEIN BL28M"/>
    <property type="match status" value="1"/>
</dbReference>
<dbReference type="GO" id="GO:0003735">
    <property type="term" value="F:structural constituent of ribosome"/>
    <property type="evidence" value="ECO:0007669"/>
    <property type="project" value="InterPro"/>
</dbReference>
<protein>
    <recommendedName>
        <fullName evidence="4">Large ribosomal subunit protein bL28m</fullName>
    </recommendedName>
</protein>
<dbReference type="HAMAP" id="MF_00373">
    <property type="entry name" value="Ribosomal_bL28"/>
    <property type="match status" value="1"/>
</dbReference>
<evidence type="ECO:0000256" key="4">
    <source>
        <dbReference type="ARBA" id="ARBA00035269"/>
    </source>
</evidence>
<evidence type="ECO:0000256" key="2">
    <source>
        <dbReference type="ARBA" id="ARBA00022980"/>
    </source>
</evidence>
<evidence type="ECO:0000256" key="1">
    <source>
        <dbReference type="ARBA" id="ARBA00008760"/>
    </source>
</evidence>
<evidence type="ECO:0000313" key="8">
    <source>
        <dbReference type="Proteomes" id="UP000799766"/>
    </source>
</evidence>
<name>A0A6A6P9J0_9PEZI</name>